<evidence type="ECO:0000256" key="2">
    <source>
        <dbReference type="SAM" id="SignalP"/>
    </source>
</evidence>
<protein>
    <recommendedName>
        <fullName evidence="3">YcdB/YcdC repeated domain-containing protein</fullName>
    </recommendedName>
</protein>
<evidence type="ECO:0000256" key="1">
    <source>
        <dbReference type="SAM" id="MobiDB-lite"/>
    </source>
</evidence>
<feature type="region of interest" description="Disordered" evidence="1">
    <location>
        <begin position="247"/>
        <end position="278"/>
    </location>
</feature>
<dbReference type="InterPro" id="IPR032599">
    <property type="entry name" value="YcdB/YcdC_rep_domain"/>
</dbReference>
<dbReference type="Pfam" id="PF16244">
    <property type="entry name" value="DUF4901"/>
    <property type="match status" value="1"/>
</dbReference>
<proteinExistence type="predicted"/>
<dbReference type="EMBL" id="JAUSTN010000003">
    <property type="protein sequence ID" value="MDQ0274736.1"/>
    <property type="molecule type" value="Genomic_DNA"/>
</dbReference>
<comment type="caution">
    <text evidence="4">The sequence shown here is derived from an EMBL/GenBank/DDBJ whole genome shotgun (WGS) entry which is preliminary data.</text>
</comment>
<feature type="domain" description="YcdB/YcdC repeated" evidence="3">
    <location>
        <begin position="34"/>
        <end position="176"/>
    </location>
</feature>
<dbReference type="Proteomes" id="UP001236559">
    <property type="component" value="Unassembled WGS sequence"/>
</dbReference>
<gene>
    <name evidence="4" type="ORF">J2S72_000753</name>
</gene>
<feature type="compositionally biased region" description="Basic and acidic residues" evidence="1">
    <location>
        <begin position="249"/>
        <end position="261"/>
    </location>
</feature>
<accession>A0ABU0ATZ5</accession>
<dbReference type="RefSeq" id="WP_307495000.1">
    <property type="nucleotide sequence ID" value="NZ_JAUSTN010000003.1"/>
</dbReference>
<feature type="signal peptide" evidence="2">
    <location>
        <begin position="1"/>
        <end position="23"/>
    </location>
</feature>
<name>A0ABU0ATZ5_9FIRM</name>
<feature type="compositionally biased region" description="Basic and acidic residues" evidence="1">
    <location>
        <begin position="268"/>
        <end position="278"/>
    </location>
</feature>
<evidence type="ECO:0000313" key="4">
    <source>
        <dbReference type="EMBL" id="MDQ0274736.1"/>
    </source>
</evidence>
<reference evidence="4 5" key="1">
    <citation type="submission" date="2023-07" db="EMBL/GenBank/DDBJ databases">
        <title>Genomic Encyclopedia of Type Strains, Phase IV (KMG-IV): sequencing the most valuable type-strain genomes for metagenomic binning, comparative biology and taxonomic classification.</title>
        <authorList>
            <person name="Goeker M."/>
        </authorList>
    </citation>
    <scope>NUCLEOTIDE SEQUENCE [LARGE SCALE GENOMIC DNA]</scope>
    <source>
        <strain evidence="4 5">DSM 22616</strain>
    </source>
</reference>
<keyword evidence="5" id="KW-1185">Reference proteome</keyword>
<organism evidence="4 5">
    <name type="scientific">Peptoniphilus koenoeneniae</name>
    <dbReference type="NCBI Taxonomy" id="507751"/>
    <lineage>
        <taxon>Bacteria</taxon>
        <taxon>Bacillati</taxon>
        <taxon>Bacillota</taxon>
        <taxon>Tissierellia</taxon>
        <taxon>Tissierellales</taxon>
        <taxon>Peptoniphilaceae</taxon>
        <taxon>Peptoniphilus</taxon>
    </lineage>
</organism>
<sequence length="646" mass="74800">MKKLSLFLAFVFLFSSLVTYPYASQKKVKTSDTKEIEKIKSVFNIKDNIESFNISESKSENTYRKRYNWIFKDKNSITVVLDGKGNIINYFSYNAKDSKKTINVDKDLIVKKANEYLEKINPQLLKDFKLESTKYFLNSGRVNLFFSRYYKDIKFLYSDINMEINLSDLSLFSFNISGYYEYPKLPEPNPKYSLEDAAKEMNKLYPLRLYYSPYTENKAKPVYGISQFDYLDADTLKPAKNIRNMPYEEGAKSEDAMDASEKNSLSPEEEKGLKERKETREIKDATAVVKDLVPKNLKLTSSSLSKMDKEYVINLDYSNNSDYRSFTLDGKNLNILSYYKESQNMKKANIDKKTALNLGKNFYNKYSSKISPIDFNIYDYSSRPKDTRISFYQVKDNIPILNSGLDLLVANGSKEVINYNIDLFKGDFDKIPEDIKPLDEALKAYYEKLGFGLVYTLENNKPKLVYGFTKDLSYMNPKTLEVKKAKINYENLESSKYKNEIAKLADFNIGIKNADVTRTATEKDLVFLLMVCDFSGENIPVPYENFSVSNSDFYRSFEGLKDDRPLKLSVAAKNILKARGMMYFEDIKNLDAFNKDLFKSFKDGDLAYLANAYALGLFEKDEIKTDDLKLDYLLHIIYNLLNNFKG</sequence>
<feature type="chain" id="PRO_5045881345" description="YcdB/YcdC repeated domain-containing protein" evidence="2">
    <location>
        <begin position="24"/>
        <end position="646"/>
    </location>
</feature>
<evidence type="ECO:0000313" key="5">
    <source>
        <dbReference type="Proteomes" id="UP001236559"/>
    </source>
</evidence>
<evidence type="ECO:0000259" key="3">
    <source>
        <dbReference type="Pfam" id="PF16244"/>
    </source>
</evidence>
<keyword evidence="2" id="KW-0732">Signal</keyword>